<proteinExistence type="predicted"/>
<dbReference type="Proteomes" id="UP001320706">
    <property type="component" value="Unassembled WGS sequence"/>
</dbReference>
<dbReference type="EMBL" id="JAMKPW020000017">
    <property type="protein sequence ID" value="KAK8209114.1"/>
    <property type="molecule type" value="Genomic_DNA"/>
</dbReference>
<sequence length="1014" mass="113216">MDPREFAKRSRSDQIHQGTLRVLHTATRPSNERLLRPHSSWTPVAWPMAFRFSIICDLLSRLEDIASHDPPLIPADRLARTRQETQLWFKSHRRTIDSLDARSTKALLSTLFPERRTDRVYSLQSTSLYRLLCRSLGLSATRAQDLGAYRQPGNGDLAACLERVLTGGGPPALPIVTVEELDDCLHDMAGQSQFSGPSVRQLPSSSNSRSTLLANLFQRMQPVEAKWLVRLLLKDFSPVLLEEKPVLGAAHFLLPDLLRLQENFDAAVDVLKGPLGAFPSRPDPQSEVLLREVAASKLRPSVGVKISRSDFVKGRSIDHCLKMMGKYRWMVERKYDGEYCEIHIDLSRGADWLKIYSKNFYKIRKHVTRSGVSLGTEKDSQRSQSEHLMIVFFDLLLLDDSVIMNKPLEDRKALLNSIYLKKHGRAMTAESKVLDFADPGSKERLVKHFAASMAARCEGLLLKPCGVPYFSIGSASTKDRFVKTIKLKKDYIAGLGDEADFAVVGASYSAQAAQNCAMPNTRWTHFHLGCLTNKDEVIRLAARARFRIVGTIAHQHCIPVPVLASVNGLGYHRAEPYDPVSHPTCFDIDADRGFRMDVTFREPFIFEVLGSSFDKPSNCDFYMLRHPRVRKLHQDRPWQKCISFEELQQQAKEALSSAPDSESQETLRWIDRLEESCKRKYARMSCNTTPCSKATTVSPVMSRKQISPKAAPTVFVGDTDENRPPTPTLSKPDRRSIAAAKAPGPSPKKGLLPTPPISSPPPVHSPQRRSTTMKRYSVEGPETSRKRRCLSTIESSRDKGLPTQTNLTIHKAAAPHRSPPSSPSLRKPLSDITERPHQRANIMSQQSETNHLVPIPSRCAFRNSLPCGCAECGLSDAVVYLYPPSSDPEGKNAKQAQLHGAEVIEHLAYWDRDSFAYPILTATVSESQAYAGMTKIVLVDMADEEALTEVVGVVKGLNYGHFREDVMFYDVSLLQIYCKSGGGDDGTDELPMTGFFLGALSWDTETEQSVFTAA</sequence>
<evidence type="ECO:0000313" key="1">
    <source>
        <dbReference type="EMBL" id="KAK8209114.1"/>
    </source>
</evidence>
<accession>A0ACC3SDH0</accession>
<name>A0ACC3SDH0_9PEZI</name>
<evidence type="ECO:0000313" key="2">
    <source>
        <dbReference type="Proteomes" id="UP001320706"/>
    </source>
</evidence>
<gene>
    <name evidence="1" type="ORF">M8818_003809</name>
</gene>
<reference evidence="1" key="1">
    <citation type="submission" date="2024-02" db="EMBL/GenBank/DDBJ databases">
        <title>Metagenome Assembled Genome of Zalaria obscura JY119.</title>
        <authorList>
            <person name="Vighnesh L."/>
            <person name="Jagadeeshwari U."/>
            <person name="Venkata Ramana C."/>
            <person name="Sasikala C."/>
        </authorList>
    </citation>
    <scope>NUCLEOTIDE SEQUENCE</scope>
    <source>
        <strain evidence="1">JY119</strain>
    </source>
</reference>
<keyword evidence="2" id="KW-1185">Reference proteome</keyword>
<comment type="caution">
    <text evidence="1">The sequence shown here is derived from an EMBL/GenBank/DDBJ whole genome shotgun (WGS) entry which is preliminary data.</text>
</comment>
<protein>
    <submittedName>
        <fullName evidence="1">Uncharacterized protein</fullName>
    </submittedName>
</protein>
<organism evidence="1 2">
    <name type="scientific">Zalaria obscura</name>
    <dbReference type="NCBI Taxonomy" id="2024903"/>
    <lineage>
        <taxon>Eukaryota</taxon>
        <taxon>Fungi</taxon>
        <taxon>Dikarya</taxon>
        <taxon>Ascomycota</taxon>
        <taxon>Pezizomycotina</taxon>
        <taxon>Dothideomycetes</taxon>
        <taxon>Dothideomycetidae</taxon>
        <taxon>Dothideales</taxon>
        <taxon>Zalariaceae</taxon>
        <taxon>Zalaria</taxon>
    </lineage>
</organism>